<dbReference type="Proteomes" id="UP001196413">
    <property type="component" value="Unassembled WGS sequence"/>
</dbReference>
<dbReference type="EMBL" id="JAHQIW010002454">
    <property type="protein sequence ID" value="KAJ1355342.1"/>
    <property type="molecule type" value="Genomic_DNA"/>
</dbReference>
<organism evidence="1 2">
    <name type="scientific">Parelaphostrongylus tenuis</name>
    <name type="common">Meningeal worm</name>
    <dbReference type="NCBI Taxonomy" id="148309"/>
    <lineage>
        <taxon>Eukaryota</taxon>
        <taxon>Metazoa</taxon>
        <taxon>Ecdysozoa</taxon>
        <taxon>Nematoda</taxon>
        <taxon>Chromadorea</taxon>
        <taxon>Rhabditida</taxon>
        <taxon>Rhabditina</taxon>
        <taxon>Rhabditomorpha</taxon>
        <taxon>Strongyloidea</taxon>
        <taxon>Metastrongylidae</taxon>
        <taxon>Parelaphostrongylus</taxon>
    </lineage>
</organism>
<accession>A0AAD5MV24</accession>
<dbReference type="AlphaFoldDB" id="A0AAD5MV24"/>
<protein>
    <submittedName>
        <fullName evidence="1">Uncharacterized protein</fullName>
    </submittedName>
</protein>
<keyword evidence="2" id="KW-1185">Reference proteome</keyword>
<sequence length="100" mass="11265">NAVGQRKVQSTYASVFLFFIADEWSRLLIVLRICCDDCFIIDQGSGEDQTCRNSQPGLQQHIILSDHELPPANKFDHTSMDAETANLTRRANYSNCKAKS</sequence>
<gene>
    <name evidence="1" type="ORF">KIN20_012718</name>
</gene>
<reference evidence="1" key="1">
    <citation type="submission" date="2021-06" db="EMBL/GenBank/DDBJ databases">
        <title>Parelaphostrongylus tenuis whole genome reference sequence.</title>
        <authorList>
            <person name="Garwood T.J."/>
            <person name="Larsen P.A."/>
            <person name="Fountain-Jones N.M."/>
            <person name="Garbe J.R."/>
            <person name="Macchietto M.G."/>
            <person name="Kania S.A."/>
            <person name="Gerhold R.W."/>
            <person name="Richards J.E."/>
            <person name="Wolf T.M."/>
        </authorList>
    </citation>
    <scope>NUCLEOTIDE SEQUENCE</scope>
    <source>
        <strain evidence="1">MNPRO001-30</strain>
        <tissue evidence="1">Meninges</tissue>
    </source>
</reference>
<evidence type="ECO:0000313" key="2">
    <source>
        <dbReference type="Proteomes" id="UP001196413"/>
    </source>
</evidence>
<proteinExistence type="predicted"/>
<name>A0AAD5MV24_PARTN</name>
<feature type="non-terminal residue" evidence="1">
    <location>
        <position position="1"/>
    </location>
</feature>
<comment type="caution">
    <text evidence="1">The sequence shown here is derived from an EMBL/GenBank/DDBJ whole genome shotgun (WGS) entry which is preliminary data.</text>
</comment>
<evidence type="ECO:0000313" key="1">
    <source>
        <dbReference type="EMBL" id="KAJ1355342.1"/>
    </source>
</evidence>